<dbReference type="EMBL" id="SPUK01000016">
    <property type="protein sequence ID" value="TQV92014.1"/>
    <property type="molecule type" value="Genomic_DNA"/>
</dbReference>
<organism evidence="2 3">
    <name type="scientific">Cordyceps javanica</name>
    <dbReference type="NCBI Taxonomy" id="43265"/>
    <lineage>
        <taxon>Eukaryota</taxon>
        <taxon>Fungi</taxon>
        <taxon>Dikarya</taxon>
        <taxon>Ascomycota</taxon>
        <taxon>Pezizomycotina</taxon>
        <taxon>Sordariomycetes</taxon>
        <taxon>Hypocreomycetidae</taxon>
        <taxon>Hypocreales</taxon>
        <taxon>Cordycipitaceae</taxon>
        <taxon>Cordyceps</taxon>
    </lineage>
</organism>
<proteinExistence type="predicted"/>
<gene>
    <name evidence="2" type="ORF">IF1G_09086</name>
</gene>
<keyword evidence="1" id="KW-0812">Transmembrane</keyword>
<evidence type="ECO:0000256" key="1">
    <source>
        <dbReference type="SAM" id="Phobius"/>
    </source>
</evidence>
<name>A0A545URC5_9HYPO</name>
<feature type="transmembrane region" description="Helical" evidence="1">
    <location>
        <begin position="12"/>
        <end position="32"/>
    </location>
</feature>
<accession>A0A545URC5</accession>
<dbReference type="Proteomes" id="UP000315783">
    <property type="component" value="Unassembled WGS sequence"/>
</dbReference>
<evidence type="ECO:0000313" key="3">
    <source>
        <dbReference type="Proteomes" id="UP000315783"/>
    </source>
</evidence>
<keyword evidence="1" id="KW-1133">Transmembrane helix</keyword>
<comment type="caution">
    <text evidence="2">The sequence shown here is derived from an EMBL/GenBank/DDBJ whole genome shotgun (WGS) entry which is preliminary data.</text>
</comment>
<keyword evidence="3" id="KW-1185">Reference proteome</keyword>
<keyword evidence="1" id="KW-0472">Membrane</keyword>
<protein>
    <submittedName>
        <fullName evidence="2">Uncharacterized protein</fullName>
    </submittedName>
</protein>
<reference evidence="2 3" key="1">
    <citation type="journal article" date="2019" name="Appl. Microbiol. Biotechnol.">
        <title>Genome sequence of Isaria javanica and comparative genome analysis insights into family S53 peptidase evolution in fungal entomopathogens.</title>
        <authorList>
            <person name="Lin R."/>
            <person name="Zhang X."/>
            <person name="Xin B."/>
            <person name="Zou M."/>
            <person name="Gao Y."/>
            <person name="Qin F."/>
            <person name="Hu Q."/>
            <person name="Xie B."/>
            <person name="Cheng X."/>
        </authorList>
    </citation>
    <scope>NUCLEOTIDE SEQUENCE [LARGE SCALE GENOMIC DNA]</scope>
    <source>
        <strain evidence="2 3">IJ1G</strain>
    </source>
</reference>
<evidence type="ECO:0000313" key="2">
    <source>
        <dbReference type="EMBL" id="TQV92014.1"/>
    </source>
</evidence>
<dbReference type="AlphaFoldDB" id="A0A545URC5"/>
<sequence length="70" mass="8236">MLELTNWTRKKIVSVVYICVDLFASFFFHHCLDSPMYKCDGMRRTCYCHLGLTGKYVDNLTSYDATKPMR</sequence>